<keyword evidence="2" id="KW-1185">Reference proteome</keyword>
<dbReference type="RefSeq" id="WP_146660179.1">
    <property type="nucleotide sequence ID" value="NZ_CP019791.1"/>
</dbReference>
<dbReference type="KEGG" id="alus:STSP2_00893"/>
<evidence type="ECO:0008006" key="3">
    <source>
        <dbReference type="Google" id="ProtNLM"/>
    </source>
</evidence>
<evidence type="ECO:0000313" key="2">
    <source>
        <dbReference type="Proteomes" id="UP000189674"/>
    </source>
</evidence>
<dbReference type="EMBL" id="CP019791">
    <property type="protein sequence ID" value="AQT67744.1"/>
    <property type="molecule type" value="Genomic_DNA"/>
</dbReference>
<accession>A0A1U9NJ40</accession>
<dbReference type="Gene3D" id="1.10.600.10">
    <property type="entry name" value="Farnesyl Diphosphate Synthase"/>
    <property type="match status" value="1"/>
</dbReference>
<protein>
    <recommendedName>
        <fullName evidence="3">Geranylgeranyl pyrophosphate synthase</fullName>
    </recommendedName>
</protein>
<organism evidence="1 2">
    <name type="scientific">Anaerohalosphaera lusitana</name>
    <dbReference type="NCBI Taxonomy" id="1936003"/>
    <lineage>
        <taxon>Bacteria</taxon>
        <taxon>Pseudomonadati</taxon>
        <taxon>Planctomycetota</taxon>
        <taxon>Phycisphaerae</taxon>
        <taxon>Sedimentisphaerales</taxon>
        <taxon>Anaerohalosphaeraceae</taxon>
        <taxon>Anaerohalosphaera</taxon>
    </lineage>
</organism>
<dbReference type="Proteomes" id="UP000189674">
    <property type="component" value="Chromosome"/>
</dbReference>
<proteinExistence type="predicted"/>
<name>A0A1U9NJ40_9BACT</name>
<gene>
    <name evidence="1" type="ORF">STSP2_00893</name>
</gene>
<reference evidence="2" key="1">
    <citation type="submission" date="2017-02" db="EMBL/GenBank/DDBJ databases">
        <title>Comparative genomics and description of representatives of a novel lineage of planctomycetes thriving in anoxic sediments.</title>
        <authorList>
            <person name="Spring S."/>
            <person name="Bunk B."/>
            <person name="Sproer C."/>
        </authorList>
    </citation>
    <scope>NUCLEOTIDE SEQUENCE [LARGE SCALE GENOMIC DNA]</scope>
    <source>
        <strain evidence="2">ST-NAGAB-D1</strain>
    </source>
</reference>
<dbReference type="SUPFAM" id="SSF48576">
    <property type="entry name" value="Terpenoid synthases"/>
    <property type="match status" value="1"/>
</dbReference>
<sequence length="252" mass="27372">MTEDARTFDNACGSLANVTNLLREEFSESKCSAIAEAADTVARTPDELMPALCCLTAFQACATPDALEQKQTAVKLAAAMQALDMGLTIHENAFNDSYEQVDKDATYLIVLGDYLYSLAYQLICELKNTELMSLTADTVASVTAAALACEVNQQHDTRAAKQTAFRSYLYALCCGSAGILTNASQNTKAELSRIGTELGKAHDAVISNRPEKDITAHIRRARDAVNANKEILRIEPFYGLIDFIKSLAQQAQ</sequence>
<evidence type="ECO:0000313" key="1">
    <source>
        <dbReference type="EMBL" id="AQT67744.1"/>
    </source>
</evidence>
<dbReference type="STRING" id="1936003.STSP2_00893"/>
<dbReference type="InterPro" id="IPR008949">
    <property type="entry name" value="Isoprenoid_synthase_dom_sf"/>
</dbReference>
<dbReference type="AlphaFoldDB" id="A0A1U9NJ40"/>